<evidence type="ECO:0000313" key="10">
    <source>
        <dbReference type="Proteomes" id="UP000291130"/>
    </source>
</evidence>
<evidence type="ECO:0000256" key="5">
    <source>
        <dbReference type="ARBA" id="ARBA00022692"/>
    </source>
</evidence>
<dbReference type="Gene3D" id="1.20.1600.10">
    <property type="entry name" value="Outer membrane efflux proteins (OEP)"/>
    <property type="match status" value="1"/>
</dbReference>
<evidence type="ECO:0000313" key="9">
    <source>
        <dbReference type="EMBL" id="QBF24912.1"/>
    </source>
</evidence>
<keyword evidence="4" id="KW-1134">Transmembrane beta strand</keyword>
<evidence type="ECO:0000256" key="2">
    <source>
        <dbReference type="ARBA" id="ARBA00007613"/>
    </source>
</evidence>
<dbReference type="PANTHER" id="PTHR30026:SF20">
    <property type="entry name" value="OUTER MEMBRANE PROTEIN TOLC"/>
    <property type="match status" value="1"/>
</dbReference>
<accession>A0A411MDI3</accession>
<dbReference type="GO" id="GO:0015562">
    <property type="term" value="F:efflux transmembrane transporter activity"/>
    <property type="evidence" value="ECO:0007669"/>
    <property type="project" value="InterPro"/>
</dbReference>
<dbReference type="SUPFAM" id="SSF56954">
    <property type="entry name" value="Outer membrane efflux proteins (OEP)"/>
    <property type="match status" value="1"/>
</dbReference>
<dbReference type="InterPro" id="IPR051906">
    <property type="entry name" value="TolC-like"/>
</dbReference>
<keyword evidence="5" id="KW-0812">Transmembrane</keyword>
<dbReference type="OrthoDB" id="9813458at2"/>
<keyword evidence="7" id="KW-0998">Cell outer membrane</keyword>
<keyword evidence="8" id="KW-0175">Coiled coil</keyword>
<protein>
    <submittedName>
        <fullName evidence="9">Channel protein TolC</fullName>
    </submittedName>
</protein>
<evidence type="ECO:0000256" key="4">
    <source>
        <dbReference type="ARBA" id="ARBA00022452"/>
    </source>
</evidence>
<dbReference type="GO" id="GO:1990281">
    <property type="term" value="C:efflux pump complex"/>
    <property type="evidence" value="ECO:0007669"/>
    <property type="project" value="TreeGrafter"/>
</dbReference>
<dbReference type="Proteomes" id="UP000291130">
    <property type="component" value="Chromosome"/>
</dbReference>
<sequence length="438" mass="47160">MRWLQWFCVSLAIITPQGAARADELMRHYRNALAYDAQFSAARALSQARDEEPALALSALLPSISLDAQVNWSQAWSQTADASLKHRRQTNSYGVQLRQPVFRWQSWVQYQQGQQQQALGRLQLGVAAQALIVRVAKAYFDVLSANEVLGVLSRQREVDAEQLAGAKKQFELGGVSIADVHEARASFDLVSARLVAARSALGLACHELSRITGVPVGALRGGASRLGPVRLLPAEADVWVVSAMRNSLEVQVQEVLVAVAKYEVQSRKAEHLPSVDLVASKNVQQAPNAGIERGGAANIGLRMSMPLYAGGGTSAGVRKAKALAARAEYELEDARRAAASLAREAWAGVIDGNEQVRALEAAKISAESALAANQLGYKVGVRTGRDVLEMQSQYSETLQRLSSARFGTLLAQLRLKAAVGALSEADLAEVSGLLFQKT</sequence>
<feature type="coiled-coil region" evidence="8">
    <location>
        <begin position="317"/>
        <end position="344"/>
    </location>
</feature>
<evidence type="ECO:0000256" key="7">
    <source>
        <dbReference type="ARBA" id="ARBA00023237"/>
    </source>
</evidence>
<evidence type="ECO:0000256" key="3">
    <source>
        <dbReference type="ARBA" id="ARBA00022448"/>
    </source>
</evidence>
<dbReference type="InterPro" id="IPR010130">
    <property type="entry name" value="T1SS_OMP_TolC"/>
</dbReference>
<dbReference type="Pfam" id="PF02321">
    <property type="entry name" value="OEP"/>
    <property type="match status" value="2"/>
</dbReference>
<dbReference type="GO" id="GO:0009279">
    <property type="term" value="C:cell outer membrane"/>
    <property type="evidence" value="ECO:0007669"/>
    <property type="project" value="UniProtKB-SubCell"/>
</dbReference>
<gene>
    <name evidence="9" type="ORF">EXN22_04075</name>
</gene>
<comment type="similarity">
    <text evidence="2">Belongs to the outer membrane factor (OMF) (TC 1.B.17) family.</text>
</comment>
<organism evidence="9 10">
    <name type="scientific">Pseudomonas tructae</name>
    <dbReference type="NCBI Taxonomy" id="2518644"/>
    <lineage>
        <taxon>Bacteria</taxon>
        <taxon>Pseudomonadati</taxon>
        <taxon>Pseudomonadota</taxon>
        <taxon>Gammaproteobacteria</taxon>
        <taxon>Pseudomonadales</taxon>
        <taxon>Pseudomonadaceae</taxon>
        <taxon>Pseudomonas</taxon>
    </lineage>
</organism>
<evidence type="ECO:0000256" key="6">
    <source>
        <dbReference type="ARBA" id="ARBA00023136"/>
    </source>
</evidence>
<dbReference type="EMBL" id="CP035952">
    <property type="protein sequence ID" value="QBF24912.1"/>
    <property type="molecule type" value="Genomic_DNA"/>
</dbReference>
<dbReference type="PANTHER" id="PTHR30026">
    <property type="entry name" value="OUTER MEMBRANE PROTEIN TOLC"/>
    <property type="match status" value="1"/>
</dbReference>
<keyword evidence="3" id="KW-0813">Transport</keyword>
<dbReference type="KEGG" id="ptk:EXN22_04075"/>
<dbReference type="InterPro" id="IPR003423">
    <property type="entry name" value="OMP_efflux"/>
</dbReference>
<keyword evidence="6" id="KW-0472">Membrane</keyword>
<keyword evidence="10" id="KW-1185">Reference proteome</keyword>
<evidence type="ECO:0000256" key="8">
    <source>
        <dbReference type="SAM" id="Coils"/>
    </source>
</evidence>
<proteinExistence type="inferred from homology"/>
<reference evidence="9 10" key="1">
    <citation type="submission" date="2019-02" db="EMBL/GenBank/DDBJ databases">
        <title>Complete genome sequence of Pseudomonas sp. SNU WT1 isolated from rainbow trout.</title>
        <authorList>
            <person name="Oh W.T."/>
            <person name="Park S.C."/>
        </authorList>
    </citation>
    <scope>NUCLEOTIDE SEQUENCE [LARGE SCALE GENOMIC DNA]</scope>
    <source>
        <strain evidence="9 10">SNU WT1</strain>
    </source>
</reference>
<name>A0A411MDI3_9PSED</name>
<dbReference type="GO" id="GO:0015288">
    <property type="term" value="F:porin activity"/>
    <property type="evidence" value="ECO:0007669"/>
    <property type="project" value="TreeGrafter"/>
</dbReference>
<dbReference type="NCBIfam" id="TIGR01844">
    <property type="entry name" value="type_I_sec_TolC"/>
    <property type="match status" value="1"/>
</dbReference>
<dbReference type="AlphaFoldDB" id="A0A411MDI3"/>
<comment type="subcellular location">
    <subcellularLocation>
        <location evidence="1">Cell outer membrane</location>
    </subcellularLocation>
</comment>
<evidence type="ECO:0000256" key="1">
    <source>
        <dbReference type="ARBA" id="ARBA00004442"/>
    </source>
</evidence>